<evidence type="ECO:0000313" key="5">
    <source>
        <dbReference type="Proteomes" id="UP001145145"/>
    </source>
</evidence>
<protein>
    <submittedName>
        <fullName evidence="3">Fimbrial assembly protein fimC</fullName>
    </submittedName>
</protein>
<name>A0A9W6CFD4_9FIRM</name>
<evidence type="ECO:0000313" key="4">
    <source>
        <dbReference type="Proteomes" id="UP001145094"/>
    </source>
</evidence>
<accession>A0A9W6CFD4</accession>
<evidence type="ECO:0000313" key="3">
    <source>
        <dbReference type="EMBL" id="GLG91395.1"/>
    </source>
</evidence>
<evidence type="ECO:0000256" key="1">
    <source>
        <dbReference type="SAM" id="Phobius"/>
    </source>
</evidence>
<keyword evidence="5" id="KW-1185">Reference proteome</keyword>
<feature type="transmembrane region" description="Helical" evidence="1">
    <location>
        <begin position="169"/>
        <end position="191"/>
    </location>
</feature>
<feature type="transmembrane region" description="Helical" evidence="1">
    <location>
        <begin position="20"/>
        <end position="42"/>
    </location>
</feature>
<evidence type="ECO:0000313" key="2">
    <source>
        <dbReference type="EMBL" id="GLG02893.1"/>
    </source>
</evidence>
<dbReference type="Proteomes" id="UP001145145">
    <property type="component" value="Unassembled WGS sequence"/>
</dbReference>
<dbReference type="InterPro" id="IPR008875">
    <property type="entry name" value="TraX"/>
</dbReference>
<comment type="caution">
    <text evidence="3">The sequence shown here is derived from an EMBL/GenBank/DDBJ whole genome shotgun (WGS) entry which is preliminary data.</text>
</comment>
<keyword evidence="1" id="KW-0812">Transmembrane</keyword>
<dbReference type="EMBL" id="BSCH01000020">
    <property type="protein sequence ID" value="GLG91395.1"/>
    <property type="molecule type" value="Genomic_DNA"/>
</dbReference>
<gene>
    <name evidence="2" type="ORF">Selli1_00670</name>
    <name evidence="3" type="ORF">Selli2_28220</name>
</gene>
<reference evidence="2" key="2">
    <citation type="submission" date="2022-11" db="EMBL/GenBank/DDBJ databases">
        <title>Draft genome sequence of Sellimonas catena strain 12EGH17.</title>
        <authorList>
            <person name="Hisatomi A."/>
            <person name="Ohkuma M."/>
            <person name="Sakamoto M."/>
        </authorList>
    </citation>
    <scope>NUCLEOTIDE SEQUENCE</scope>
    <source>
        <strain evidence="2">12EGH17</strain>
    </source>
</reference>
<proteinExistence type="predicted"/>
<dbReference type="EMBL" id="BSBO01000001">
    <property type="protein sequence ID" value="GLG02893.1"/>
    <property type="molecule type" value="Genomic_DNA"/>
</dbReference>
<dbReference type="AlphaFoldDB" id="A0A9W6CFD4"/>
<dbReference type="Pfam" id="PF05857">
    <property type="entry name" value="TraX"/>
    <property type="match status" value="1"/>
</dbReference>
<keyword evidence="1" id="KW-1133">Transmembrane helix</keyword>
<feature type="transmembrane region" description="Helical" evidence="1">
    <location>
        <begin position="203"/>
        <end position="222"/>
    </location>
</feature>
<reference evidence="2" key="1">
    <citation type="submission" date="2022-11" db="EMBL/GenBank/DDBJ databases">
        <title>Draft genome sequence of Sellimonas catena strain 12EGH17.</title>
        <authorList>
            <person name="Atsushi H."/>
            <person name="Moriya O."/>
            <person name="Mitsuo S."/>
        </authorList>
    </citation>
    <scope>NUCLEOTIDE SEQUENCE</scope>
    <source>
        <strain evidence="2">12EGH17</strain>
    </source>
</reference>
<feature type="transmembrane region" description="Helical" evidence="1">
    <location>
        <begin position="101"/>
        <end position="118"/>
    </location>
</feature>
<dbReference type="Proteomes" id="UP001145094">
    <property type="component" value="Unassembled WGS sequence"/>
</dbReference>
<sequence length="224" mass="25966">MNQKILVKNRPEISACQLKWTGLITMLIDHVGLIFFPDLWILDVIGRISFPIFAFTTAVGFMYTRNIVSYGLRLFAFAVASEPFYDLAFFGTPVYPGRQNVLFTFALGVLMLYFWLYFENMVFRCFSVLMVLLAAEFFATDYSSMGLLMILFCYCFYNENLKRDISLAAVNVLLMGGRQMFAVLSLIPLHLYSGEKGRDMKKIFYLFYPLHLALLAGIRWWIEQ</sequence>
<feature type="transmembrane region" description="Helical" evidence="1">
    <location>
        <begin position="48"/>
        <end position="68"/>
    </location>
</feature>
<feature type="transmembrane region" description="Helical" evidence="1">
    <location>
        <begin position="130"/>
        <end position="157"/>
    </location>
</feature>
<dbReference type="RefSeq" id="WP_204863847.1">
    <property type="nucleotide sequence ID" value="NZ_BSBO01000001.1"/>
</dbReference>
<organism evidence="3 4">
    <name type="scientific">Sellimonas catena</name>
    <dbReference type="NCBI Taxonomy" id="2994035"/>
    <lineage>
        <taxon>Bacteria</taxon>
        <taxon>Bacillati</taxon>
        <taxon>Bacillota</taxon>
        <taxon>Clostridia</taxon>
        <taxon>Lachnospirales</taxon>
        <taxon>Lachnospiraceae</taxon>
        <taxon>Sellimonas</taxon>
    </lineage>
</organism>
<reference evidence="3 5" key="5">
    <citation type="journal article" date="2023" name="Int. J. Syst. Evol. Microbiol.">
        <title>Sellimonas catena sp. nov., isolated from human faeces.</title>
        <authorList>
            <person name="Hisatomi A."/>
            <person name="Ohkuma M."/>
            <person name="Sakamoto M."/>
        </authorList>
    </citation>
    <scope>NUCLEOTIDE SEQUENCE</scope>
    <source>
        <strain evidence="2 5">12EGH17</strain>
        <strain evidence="3">18CBH55</strain>
    </source>
</reference>
<keyword evidence="1" id="KW-0472">Membrane</keyword>
<reference evidence="3" key="3">
    <citation type="submission" date="2022-11" db="EMBL/GenBank/DDBJ databases">
        <title>Draft genome sequence of Sellimonas catena strain 18CBH55.</title>
        <authorList>
            <person name="Hisatomi A."/>
            <person name="Ohkuma M."/>
            <person name="Sakamoto M."/>
        </authorList>
    </citation>
    <scope>NUCLEOTIDE SEQUENCE</scope>
    <source>
        <strain evidence="3">18CBH55</strain>
    </source>
</reference>
<reference evidence="3" key="4">
    <citation type="submission" date="2022-11" db="EMBL/GenBank/DDBJ databases">
        <title>Draft genome sequence of Sellimonas catena strain 18CBH55.</title>
        <authorList>
            <person name="Atsushi H."/>
            <person name="Moriya O."/>
            <person name="Mitsuo S."/>
        </authorList>
    </citation>
    <scope>NUCLEOTIDE SEQUENCE</scope>
    <source>
        <strain evidence="3">18CBH55</strain>
    </source>
</reference>